<dbReference type="EMBL" id="BK059091">
    <property type="protein sequence ID" value="DAE28834.1"/>
    <property type="molecule type" value="Genomic_DNA"/>
</dbReference>
<sequence>MYKNLKTSSNLTENDIFPDIKNDTKYHKLLSRFAHSEESESDEFIISEALKIYSQLDSSEYDLKIRILELLKDTHF</sequence>
<accession>A0A8S5RCG4</accession>
<proteinExistence type="predicted"/>
<protein>
    <submittedName>
        <fullName evidence="1">Uncharacterized protein</fullName>
    </submittedName>
</protein>
<organism evidence="1">
    <name type="scientific">virus sp. ctmTa7</name>
    <dbReference type="NCBI Taxonomy" id="2828255"/>
    <lineage>
        <taxon>Viruses</taxon>
    </lineage>
</organism>
<reference evidence="1" key="1">
    <citation type="journal article" date="2021" name="Proc. Natl. Acad. Sci. U.S.A.">
        <title>A Catalog of Tens of Thousands of Viruses from Human Metagenomes Reveals Hidden Associations with Chronic Diseases.</title>
        <authorList>
            <person name="Tisza M.J."/>
            <person name="Buck C.B."/>
        </authorList>
    </citation>
    <scope>NUCLEOTIDE SEQUENCE</scope>
    <source>
        <strain evidence="1">CtmTa7</strain>
    </source>
</reference>
<name>A0A8S5RCG4_9VIRU</name>
<evidence type="ECO:0000313" key="1">
    <source>
        <dbReference type="EMBL" id="DAE28834.1"/>
    </source>
</evidence>